<organism evidence="1 2">
    <name type="scientific">Propioniciclava soli</name>
    <dbReference type="NCBI Taxonomy" id="2775081"/>
    <lineage>
        <taxon>Bacteria</taxon>
        <taxon>Bacillati</taxon>
        <taxon>Actinomycetota</taxon>
        <taxon>Actinomycetes</taxon>
        <taxon>Propionibacteriales</taxon>
        <taxon>Propionibacteriaceae</taxon>
        <taxon>Propioniciclava</taxon>
    </lineage>
</organism>
<keyword evidence="2" id="KW-1185">Reference proteome</keyword>
<accession>A0ABZ3C5E0</accession>
<dbReference type="NCBIfam" id="NF037959">
    <property type="entry name" value="MFS_SpdSyn"/>
    <property type="match status" value="1"/>
</dbReference>
<protein>
    <submittedName>
        <fullName evidence="1">Fused MFS/spermidine synthase</fullName>
    </submittedName>
</protein>
<reference evidence="1 2" key="1">
    <citation type="journal article" date="2023" name="Environ Microbiome">
        <title>A coral-associated actinobacterium mitigates coral bleaching under heat stress.</title>
        <authorList>
            <person name="Li J."/>
            <person name="Zou Y."/>
            <person name="Li Q."/>
            <person name="Zhang J."/>
            <person name="Bourne D.G."/>
            <person name="Lyu Y."/>
            <person name="Liu C."/>
            <person name="Zhang S."/>
        </authorList>
    </citation>
    <scope>NUCLEOTIDE SEQUENCE [LARGE SCALE GENOMIC DNA]</scope>
    <source>
        <strain evidence="1 2">SCSIO 13291</strain>
    </source>
</reference>
<proteinExistence type="predicted"/>
<evidence type="ECO:0000313" key="1">
    <source>
        <dbReference type="EMBL" id="WZW97974.1"/>
    </source>
</evidence>
<gene>
    <name evidence="1" type="ORF">PCC79_13905</name>
</gene>
<dbReference type="SUPFAM" id="SSF53335">
    <property type="entry name" value="S-adenosyl-L-methionine-dependent methyltransferases"/>
    <property type="match status" value="1"/>
</dbReference>
<dbReference type="Proteomes" id="UP001434337">
    <property type="component" value="Chromosome"/>
</dbReference>
<dbReference type="InterPro" id="IPR029063">
    <property type="entry name" value="SAM-dependent_MTases_sf"/>
</dbReference>
<evidence type="ECO:0000313" key="2">
    <source>
        <dbReference type="Proteomes" id="UP001434337"/>
    </source>
</evidence>
<name>A0ABZ3C5E0_9ACTN</name>
<sequence>MRAHLEADPFHPGAFRVVAGETSQSYVNPDDPLHLEFEYVQRITEALGATVLARPADERVRVVHLGGGGLSIPRWVAARRPGTAQIVCEPDADLVDDVRRLLPLPKQSGIKVRVVDGRSGLAAMPLDYLDALVLDAFDGPRVPASLTTAEFFDDLALRRRRGAVLCANITDRAPFGWARRFVAGVRGSFRQVMVSAESPVWKGRRFGNLVVVASDAVLPATELSRLAARAAFPYRVLAGREVVDWISDASPFTDADAQASPVPKRGTWFS</sequence>
<dbReference type="EMBL" id="CP115965">
    <property type="protein sequence ID" value="WZW97974.1"/>
    <property type="molecule type" value="Genomic_DNA"/>
</dbReference>
<dbReference type="Gene3D" id="3.40.50.150">
    <property type="entry name" value="Vaccinia Virus protein VP39"/>
    <property type="match status" value="1"/>
</dbReference>
<dbReference type="RefSeq" id="WP_342372179.1">
    <property type="nucleotide sequence ID" value="NZ_CP115965.1"/>
</dbReference>